<protein>
    <submittedName>
        <fullName evidence="5">HAD family hydrolase</fullName>
    </submittedName>
</protein>
<evidence type="ECO:0000256" key="3">
    <source>
        <dbReference type="ARBA" id="ARBA00022723"/>
    </source>
</evidence>
<dbReference type="Pfam" id="PF13419">
    <property type="entry name" value="HAD_2"/>
    <property type="match status" value="1"/>
</dbReference>
<comment type="similarity">
    <text evidence="2">Belongs to the HAD-like hydrolase superfamily. CbbY/CbbZ/Gph/YieH family.</text>
</comment>
<organism evidence="5 6">
    <name type="scientific">Leptothoe kymatousa TAU-MAC 1615</name>
    <dbReference type="NCBI Taxonomy" id="2364775"/>
    <lineage>
        <taxon>Bacteria</taxon>
        <taxon>Bacillati</taxon>
        <taxon>Cyanobacteriota</taxon>
        <taxon>Cyanophyceae</taxon>
        <taxon>Nodosilineales</taxon>
        <taxon>Cymatolegaceae</taxon>
        <taxon>Leptothoe</taxon>
        <taxon>Leptothoe kymatousa</taxon>
    </lineage>
</organism>
<proteinExistence type="inferred from homology"/>
<dbReference type="SFLD" id="SFLDS00003">
    <property type="entry name" value="Haloacid_Dehalogenase"/>
    <property type="match status" value="1"/>
</dbReference>
<dbReference type="Gene3D" id="1.10.150.240">
    <property type="entry name" value="Putative phosphatase, domain 2"/>
    <property type="match status" value="1"/>
</dbReference>
<evidence type="ECO:0000256" key="2">
    <source>
        <dbReference type="ARBA" id="ARBA00006171"/>
    </source>
</evidence>
<keyword evidence="3" id="KW-0479">Metal-binding</keyword>
<dbReference type="NCBIfam" id="TIGR01509">
    <property type="entry name" value="HAD-SF-IA-v3"/>
    <property type="match status" value="1"/>
</dbReference>
<dbReference type="InterPro" id="IPR041492">
    <property type="entry name" value="HAD_2"/>
</dbReference>
<dbReference type="InterPro" id="IPR023198">
    <property type="entry name" value="PGP-like_dom2"/>
</dbReference>
<dbReference type="InterPro" id="IPR036412">
    <property type="entry name" value="HAD-like_sf"/>
</dbReference>
<dbReference type="SUPFAM" id="SSF56784">
    <property type="entry name" value="HAD-like"/>
    <property type="match status" value="1"/>
</dbReference>
<gene>
    <name evidence="5" type="ORF">IXB28_05805</name>
</gene>
<reference evidence="5 6" key="1">
    <citation type="journal article" date="2021" name="Mar. Drugs">
        <title>Genome Reduction and Secondary Metabolism of the Marine Sponge-Associated Cyanobacterium Leptothoe.</title>
        <authorList>
            <person name="Konstantinou D."/>
            <person name="Popin R.V."/>
            <person name="Fewer D.P."/>
            <person name="Sivonen K."/>
            <person name="Gkelis S."/>
        </authorList>
    </citation>
    <scope>NUCLEOTIDE SEQUENCE [LARGE SCALE GENOMIC DNA]</scope>
    <source>
        <strain evidence="5 6">TAU-MAC 1615</strain>
    </source>
</reference>
<evidence type="ECO:0000256" key="1">
    <source>
        <dbReference type="ARBA" id="ARBA00001946"/>
    </source>
</evidence>
<dbReference type="InterPro" id="IPR023214">
    <property type="entry name" value="HAD_sf"/>
</dbReference>
<dbReference type="PANTHER" id="PTHR46193:SF10">
    <property type="entry name" value="6-PHOSPHOGLUCONATE PHOSPHATASE"/>
    <property type="match status" value="1"/>
</dbReference>
<evidence type="ECO:0000256" key="4">
    <source>
        <dbReference type="ARBA" id="ARBA00022842"/>
    </source>
</evidence>
<dbReference type="RefSeq" id="WP_215617582.1">
    <property type="nucleotide sequence ID" value="NZ_JADOER010000004.1"/>
</dbReference>
<dbReference type="InterPro" id="IPR051600">
    <property type="entry name" value="Beta-PGM-like"/>
</dbReference>
<dbReference type="Gene3D" id="3.40.50.1000">
    <property type="entry name" value="HAD superfamily/HAD-like"/>
    <property type="match status" value="1"/>
</dbReference>
<keyword evidence="5" id="KW-0378">Hydrolase</keyword>
<dbReference type="EMBL" id="JADOER010000004">
    <property type="protein sequence ID" value="MBT9311712.1"/>
    <property type="molecule type" value="Genomic_DNA"/>
</dbReference>
<keyword evidence="6" id="KW-1185">Reference proteome</keyword>
<name>A0ABS5Y1P9_9CYAN</name>
<comment type="cofactor">
    <cofactor evidence="1">
        <name>Mg(2+)</name>
        <dbReference type="ChEBI" id="CHEBI:18420"/>
    </cofactor>
</comment>
<evidence type="ECO:0000313" key="6">
    <source>
        <dbReference type="Proteomes" id="UP001196661"/>
    </source>
</evidence>
<dbReference type="SFLD" id="SFLDG01129">
    <property type="entry name" value="C1.5:_HAD__Beta-PGM__Phosphata"/>
    <property type="match status" value="1"/>
</dbReference>
<dbReference type="GO" id="GO:0016787">
    <property type="term" value="F:hydrolase activity"/>
    <property type="evidence" value="ECO:0007669"/>
    <property type="project" value="UniProtKB-KW"/>
</dbReference>
<sequence>MNGFKLIIFDCDGVLVDSERLANQVFASILQRECGLSFSQDDMFDTFVGHSSTQCMEIIADILGKEPPNNLETLYKTEITAALAQDVVAVRGIEKALAEISAPFCVASSGSHEKMRITLGKTNLLSTFAGNIFSTSDVRRGKPSPDIYLHAAANMGNVPPKQCLVIEDSPLGVQGAVAAGMTVFGYAELMKAHSLTQAGAHHLFKDMANLAHEILSFQR</sequence>
<dbReference type="SFLD" id="SFLDG01135">
    <property type="entry name" value="C1.5.6:_HAD__Beta-PGM__Phospha"/>
    <property type="match status" value="1"/>
</dbReference>
<keyword evidence="4" id="KW-0460">Magnesium</keyword>
<dbReference type="CDD" id="cd07526">
    <property type="entry name" value="HAD_BPGM_like"/>
    <property type="match status" value="1"/>
</dbReference>
<dbReference type="Proteomes" id="UP001196661">
    <property type="component" value="Unassembled WGS sequence"/>
</dbReference>
<comment type="caution">
    <text evidence="5">The sequence shown here is derived from an EMBL/GenBank/DDBJ whole genome shotgun (WGS) entry which is preliminary data.</text>
</comment>
<dbReference type="PANTHER" id="PTHR46193">
    <property type="entry name" value="6-PHOSPHOGLUCONATE PHOSPHATASE"/>
    <property type="match status" value="1"/>
</dbReference>
<evidence type="ECO:0000313" key="5">
    <source>
        <dbReference type="EMBL" id="MBT9311712.1"/>
    </source>
</evidence>
<dbReference type="InterPro" id="IPR006439">
    <property type="entry name" value="HAD-SF_hydro_IA"/>
</dbReference>
<accession>A0ABS5Y1P9</accession>